<dbReference type="Pfam" id="PF13384">
    <property type="entry name" value="HTH_23"/>
    <property type="match status" value="1"/>
</dbReference>
<proteinExistence type="predicted"/>
<gene>
    <name evidence="2" type="ORF">BDY21DRAFT_368359</name>
</gene>
<sequence>MPALDICTRAQILALKTNGISDNQIAEQTGVNKRTIYRVLKRATEAGYDPDATHRPITDAHVGGKGSAQPATNAGDEDTEDLV</sequence>
<dbReference type="OrthoDB" id="4156902at2759"/>
<evidence type="ECO:0000313" key="2">
    <source>
        <dbReference type="EMBL" id="KAF2462282.1"/>
    </source>
</evidence>
<dbReference type="AlphaFoldDB" id="A0A6A6PEN2"/>
<reference evidence="2" key="1">
    <citation type="journal article" date="2020" name="Stud. Mycol.">
        <title>101 Dothideomycetes genomes: a test case for predicting lifestyles and emergence of pathogens.</title>
        <authorList>
            <person name="Haridas S."/>
            <person name="Albert R."/>
            <person name="Binder M."/>
            <person name="Bloem J."/>
            <person name="Labutti K."/>
            <person name="Salamov A."/>
            <person name="Andreopoulos B."/>
            <person name="Baker S."/>
            <person name="Barry K."/>
            <person name="Bills G."/>
            <person name="Bluhm B."/>
            <person name="Cannon C."/>
            <person name="Castanera R."/>
            <person name="Culley D."/>
            <person name="Daum C."/>
            <person name="Ezra D."/>
            <person name="Gonzalez J."/>
            <person name="Henrissat B."/>
            <person name="Kuo A."/>
            <person name="Liang C."/>
            <person name="Lipzen A."/>
            <person name="Lutzoni F."/>
            <person name="Magnuson J."/>
            <person name="Mondo S."/>
            <person name="Nolan M."/>
            <person name="Ohm R."/>
            <person name="Pangilinan J."/>
            <person name="Park H.-J."/>
            <person name="Ramirez L."/>
            <person name="Alfaro M."/>
            <person name="Sun H."/>
            <person name="Tritt A."/>
            <person name="Yoshinaga Y."/>
            <person name="Zwiers L.-H."/>
            <person name="Turgeon B."/>
            <person name="Goodwin S."/>
            <person name="Spatafora J."/>
            <person name="Crous P."/>
            <person name="Grigoriev I."/>
        </authorList>
    </citation>
    <scope>NUCLEOTIDE SEQUENCE</scope>
    <source>
        <strain evidence="2">ATCC 16933</strain>
    </source>
</reference>
<dbReference type="InterPro" id="IPR009057">
    <property type="entry name" value="Homeodomain-like_sf"/>
</dbReference>
<evidence type="ECO:0000256" key="1">
    <source>
        <dbReference type="SAM" id="MobiDB-lite"/>
    </source>
</evidence>
<name>A0A6A6PEN2_9PEZI</name>
<dbReference type="Proteomes" id="UP000799766">
    <property type="component" value="Unassembled WGS sequence"/>
</dbReference>
<organism evidence="2 3">
    <name type="scientific">Lineolata rhizophorae</name>
    <dbReference type="NCBI Taxonomy" id="578093"/>
    <lineage>
        <taxon>Eukaryota</taxon>
        <taxon>Fungi</taxon>
        <taxon>Dikarya</taxon>
        <taxon>Ascomycota</taxon>
        <taxon>Pezizomycotina</taxon>
        <taxon>Dothideomycetes</taxon>
        <taxon>Dothideomycetes incertae sedis</taxon>
        <taxon>Lineolatales</taxon>
        <taxon>Lineolataceae</taxon>
        <taxon>Lineolata</taxon>
    </lineage>
</organism>
<protein>
    <submittedName>
        <fullName evidence="2">Uncharacterized protein</fullName>
    </submittedName>
</protein>
<dbReference type="SUPFAM" id="SSF46689">
    <property type="entry name" value="Homeodomain-like"/>
    <property type="match status" value="1"/>
</dbReference>
<keyword evidence="3" id="KW-1185">Reference proteome</keyword>
<dbReference type="EMBL" id="MU001670">
    <property type="protein sequence ID" value="KAF2462282.1"/>
    <property type="molecule type" value="Genomic_DNA"/>
</dbReference>
<evidence type="ECO:0000313" key="3">
    <source>
        <dbReference type="Proteomes" id="UP000799766"/>
    </source>
</evidence>
<dbReference type="Gene3D" id="1.10.10.60">
    <property type="entry name" value="Homeodomain-like"/>
    <property type="match status" value="1"/>
</dbReference>
<accession>A0A6A6PEN2</accession>
<feature type="region of interest" description="Disordered" evidence="1">
    <location>
        <begin position="47"/>
        <end position="83"/>
    </location>
</feature>